<keyword evidence="1" id="KW-0863">Zinc-finger</keyword>
<dbReference type="InterPro" id="IPR007527">
    <property type="entry name" value="Znf_SWIM"/>
</dbReference>
<name>A0A2P4P6M2_RHIID</name>
<reference evidence="3 4" key="2">
    <citation type="journal article" date="2018" name="New Phytol.">
        <title>High intraspecific genome diversity in the model arbuscular mycorrhizal symbiont Rhizophagus irregularis.</title>
        <authorList>
            <person name="Chen E.C.H."/>
            <person name="Morin E."/>
            <person name="Beaudet D."/>
            <person name="Noel J."/>
            <person name="Yildirir G."/>
            <person name="Ndikumana S."/>
            <person name="Charron P."/>
            <person name="St-Onge C."/>
            <person name="Giorgi J."/>
            <person name="Kruger M."/>
            <person name="Marton T."/>
            <person name="Ropars J."/>
            <person name="Grigoriev I.V."/>
            <person name="Hainaut M."/>
            <person name="Henrissat B."/>
            <person name="Roux C."/>
            <person name="Martin F."/>
            <person name="Corradi N."/>
        </authorList>
    </citation>
    <scope>NUCLEOTIDE SEQUENCE [LARGE SCALE GENOMIC DNA]</scope>
    <source>
        <strain evidence="3 4">DAOM 197198</strain>
    </source>
</reference>
<protein>
    <recommendedName>
        <fullName evidence="2">SWIM-type domain-containing protein</fullName>
    </recommendedName>
</protein>
<dbReference type="GO" id="GO:0008270">
    <property type="term" value="F:zinc ion binding"/>
    <property type="evidence" value="ECO:0007669"/>
    <property type="project" value="UniProtKB-KW"/>
</dbReference>
<dbReference type="Proteomes" id="UP000018888">
    <property type="component" value="Unassembled WGS sequence"/>
</dbReference>
<feature type="domain" description="SWIM-type" evidence="2">
    <location>
        <begin position="522"/>
        <end position="553"/>
    </location>
</feature>
<dbReference type="VEuPathDB" id="FungiDB:RhiirFUN_022545"/>
<evidence type="ECO:0000313" key="4">
    <source>
        <dbReference type="Proteomes" id="UP000018888"/>
    </source>
</evidence>
<dbReference type="AlphaFoldDB" id="A0A2P4P6M2"/>
<dbReference type="EMBL" id="AUPC02000358">
    <property type="protein sequence ID" value="POG61046.1"/>
    <property type="molecule type" value="Genomic_DNA"/>
</dbReference>
<evidence type="ECO:0000259" key="2">
    <source>
        <dbReference type="PROSITE" id="PS50966"/>
    </source>
</evidence>
<evidence type="ECO:0000256" key="1">
    <source>
        <dbReference type="PROSITE-ProRule" id="PRU00325"/>
    </source>
</evidence>
<dbReference type="PANTHER" id="PTHR35385:SF2">
    <property type="entry name" value="PROTEIN B, PUTATIVE-RELATED"/>
    <property type="match status" value="1"/>
</dbReference>
<dbReference type="VEuPathDB" id="FungiDB:RhiirFUN_019587"/>
<dbReference type="VEuPathDB" id="FungiDB:RhiirFUN_026307"/>
<accession>A0A2P4P6M2</accession>
<dbReference type="VEuPathDB" id="FungiDB:RhiirFUN_017629"/>
<dbReference type="PANTHER" id="PTHR35385">
    <property type="entry name" value="PROTEIN B, PUTATIVE-RELATED-RELATED"/>
    <property type="match status" value="1"/>
</dbReference>
<comment type="caution">
    <text evidence="3">The sequence shown here is derived from an EMBL/GenBank/DDBJ whole genome shotgun (WGS) entry which is preliminary data.</text>
</comment>
<dbReference type="PROSITE" id="PS50966">
    <property type="entry name" value="ZF_SWIM"/>
    <property type="match status" value="1"/>
</dbReference>
<keyword evidence="1" id="KW-0862">Zinc</keyword>
<gene>
    <name evidence="3" type="ORF">GLOIN_2v1883854</name>
</gene>
<organism evidence="3 4">
    <name type="scientific">Rhizophagus irregularis (strain DAOM 181602 / DAOM 197198 / MUCL 43194)</name>
    <name type="common">Arbuscular mycorrhizal fungus</name>
    <name type="synonym">Glomus intraradices</name>
    <dbReference type="NCBI Taxonomy" id="747089"/>
    <lineage>
        <taxon>Eukaryota</taxon>
        <taxon>Fungi</taxon>
        <taxon>Fungi incertae sedis</taxon>
        <taxon>Mucoromycota</taxon>
        <taxon>Glomeromycotina</taxon>
        <taxon>Glomeromycetes</taxon>
        <taxon>Glomerales</taxon>
        <taxon>Glomeraceae</taxon>
        <taxon>Rhizophagus</taxon>
    </lineage>
</organism>
<reference evidence="3 4" key="1">
    <citation type="journal article" date="2013" name="Proc. Natl. Acad. Sci. U.S.A.">
        <title>Genome of an arbuscular mycorrhizal fungus provides insight into the oldest plant symbiosis.</title>
        <authorList>
            <person name="Tisserant E."/>
            <person name="Malbreil M."/>
            <person name="Kuo A."/>
            <person name="Kohler A."/>
            <person name="Symeonidi A."/>
            <person name="Balestrini R."/>
            <person name="Charron P."/>
            <person name="Duensing N."/>
            <person name="Frei Dit Frey N."/>
            <person name="Gianinazzi-Pearson V."/>
            <person name="Gilbert L.B."/>
            <person name="Handa Y."/>
            <person name="Herr J.R."/>
            <person name="Hijri M."/>
            <person name="Koul R."/>
            <person name="Kawaguchi M."/>
            <person name="Krajinski F."/>
            <person name="Lammers P.J."/>
            <person name="Masclaux F.G."/>
            <person name="Murat C."/>
            <person name="Morin E."/>
            <person name="Ndikumana S."/>
            <person name="Pagni M."/>
            <person name="Petitpierre D."/>
            <person name="Requena N."/>
            <person name="Rosikiewicz P."/>
            <person name="Riley R."/>
            <person name="Saito K."/>
            <person name="San Clemente H."/>
            <person name="Shapiro H."/>
            <person name="van Tuinen D."/>
            <person name="Becard G."/>
            <person name="Bonfante P."/>
            <person name="Paszkowski U."/>
            <person name="Shachar-Hill Y.Y."/>
            <person name="Tuskan G.A."/>
            <person name="Young P.W."/>
            <person name="Sanders I.R."/>
            <person name="Henrissat B."/>
            <person name="Rensing S.A."/>
            <person name="Grigoriev I.V."/>
            <person name="Corradi N."/>
            <person name="Roux C."/>
            <person name="Martin F."/>
        </authorList>
    </citation>
    <scope>NUCLEOTIDE SEQUENCE [LARGE SCALE GENOMIC DNA]</scope>
    <source>
        <strain evidence="3 4">DAOM 197198</strain>
    </source>
</reference>
<proteinExistence type="predicted"/>
<sequence length="1061" mass="122737">MYYAGVYLAVFSWNSLSEVLKSILPQNYSYLIENFNELPSYRTTENFIIPQFELDVFVDIDNEEKAREWFMAFESKSKMTMPETKRSREIKRQQSSQLRNTNCTSTIHLRLERWRIELSHPLEVNIKFIHNHVIISAESLSFRRVNEKVRERFLELFKDGHSPASAMYTHEDELYLSAADEQELLLLLADRASNLDYDYIFNLFRQYRQDSLGDRNGSAMFRRLAEVVNDYNNSGKGRVILQEYDSRSGKAFILCVVTGLMSRILQSSEICYMDASASFEPLNTSITLLYTSYAVGALPLGLFITSDELEITLEKALNLLKSILPQHAFYGRGAQLGPKIFLTDDSSAERNALELCWPETDREPIMQKMKEILYAPSDLEMHKYYCEFKQRFYGQYPQLHKHFELMWERRSIWALSFRSEFHIRGNNTNNYIERSFGIIKDIVFARTQAYNCVQVFQFITQNMERFYSLRLLNFAHRRPGYLRIAKRFLCSGWDTVNMDSIKKHSIENEFFVKSVNNSGHFYTVNSEIGTCTCRIGMTGAPCKHQGAISVKFHISMFNFIPSLTSNDRMIYAYIAIGYTAEDSSFYVSLHAEFISQDREGLQMETTMPNSNLTIEYSESNKNVKDDITIFINFLEEIKEDYSNGCAQLHTALNKFAEHYKTAKLKSIPRLVSFLYDINRELDPAVNIRSGSMIRVQVESESLNLYSVWRRGETSRTTLLSANSNSNSMGCSSPTLDDPHNENGFYQGNGVSRQEKISFRNVNYLDKKNYDDGNECVGSPNGSKCNGVNGKREDQIYVWGIDSERNKNRIDNKSDVVREQWQNSKIEGERLSDSRMVFELCPNQMLQLPLGQLRRIGTLAGNVWTKEEPKTPCRLVVPNFQYEQARVPEPMFHVPTSEKKDESREDCNNPKATPNNPLMIVEMIANKKDRKRVAKYLNCDLEGGDPSTCICYMEYIKQYGFDHIIIIGERYAGLLFLDCYGRVFEWDNSTCGVLWPLGDYLNEAPKVSLTHRVMWDYESDGTVVEFEVAEVDSLDKPTFDIPATVAKKKKNSKKKHSKKKQH</sequence>
<evidence type="ECO:0000313" key="3">
    <source>
        <dbReference type="EMBL" id="POG61046.1"/>
    </source>
</evidence>
<keyword evidence="1" id="KW-0479">Metal-binding</keyword>
<keyword evidence="4" id="KW-1185">Reference proteome</keyword>